<name>A7EIP6_SCLS1</name>
<evidence type="ECO:0000256" key="1">
    <source>
        <dbReference type="SAM" id="MobiDB-lite"/>
    </source>
</evidence>
<reference evidence="3" key="1">
    <citation type="journal article" date="2011" name="PLoS Genet.">
        <title>Genomic analysis of the necrotrophic fungal pathogens Sclerotinia sclerotiorum and Botrytis cinerea.</title>
        <authorList>
            <person name="Amselem J."/>
            <person name="Cuomo C.A."/>
            <person name="van Kan J.A."/>
            <person name="Viaud M."/>
            <person name="Benito E.P."/>
            <person name="Couloux A."/>
            <person name="Coutinho P.M."/>
            <person name="de Vries R.P."/>
            <person name="Dyer P.S."/>
            <person name="Fillinger S."/>
            <person name="Fournier E."/>
            <person name="Gout L."/>
            <person name="Hahn M."/>
            <person name="Kohn L."/>
            <person name="Lapalu N."/>
            <person name="Plummer K.M."/>
            <person name="Pradier J.M."/>
            <person name="Quevillon E."/>
            <person name="Sharon A."/>
            <person name="Simon A."/>
            <person name="ten Have A."/>
            <person name="Tudzynski B."/>
            <person name="Tudzynski P."/>
            <person name="Wincker P."/>
            <person name="Andrew M."/>
            <person name="Anthouard V."/>
            <person name="Beever R.E."/>
            <person name="Beffa R."/>
            <person name="Benoit I."/>
            <person name="Bouzid O."/>
            <person name="Brault B."/>
            <person name="Chen Z."/>
            <person name="Choquer M."/>
            <person name="Collemare J."/>
            <person name="Cotton P."/>
            <person name="Danchin E.G."/>
            <person name="Da Silva C."/>
            <person name="Gautier A."/>
            <person name="Giraud C."/>
            <person name="Giraud T."/>
            <person name="Gonzalez C."/>
            <person name="Grossetete S."/>
            <person name="Guldener U."/>
            <person name="Henrissat B."/>
            <person name="Howlett B.J."/>
            <person name="Kodira C."/>
            <person name="Kretschmer M."/>
            <person name="Lappartient A."/>
            <person name="Leroch M."/>
            <person name="Levis C."/>
            <person name="Mauceli E."/>
            <person name="Neuveglise C."/>
            <person name="Oeser B."/>
            <person name="Pearson M."/>
            <person name="Poulain J."/>
            <person name="Poussereau N."/>
            <person name="Quesneville H."/>
            <person name="Rascle C."/>
            <person name="Schumacher J."/>
            <person name="Segurens B."/>
            <person name="Sexton A."/>
            <person name="Silva E."/>
            <person name="Sirven C."/>
            <person name="Soanes D.M."/>
            <person name="Talbot N.J."/>
            <person name="Templeton M."/>
            <person name="Yandava C."/>
            <person name="Yarden O."/>
            <person name="Zeng Q."/>
            <person name="Rollins J.A."/>
            <person name="Lebrun M.H."/>
            <person name="Dickman M."/>
        </authorList>
    </citation>
    <scope>NUCLEOTIDE SEQUENCE [LARGE SCALE GENOMIC DNA]</scope>
    <source>
        <strain evidence="3">ATCC 18683 / 1980 / Ss-1</strain>
    </source>
</reference>
<evidence type="ECO:0000313" key="3">
    <source>
        <dbReference type="Proteomes" id="UP000001312"/>
    </source>
</evidence>
<dbReference type="InParanoid" id="A7EIP6"/>
<dbReference type="GeneID" id="5489726"/>
<keyword evidence="3" id="KW-1185">Reference proteome</keyword>
<feature type="region of interest" description="Disordered" evidence="1">
    <location>
        <begin position="16"/>
        <end position="38"/>
    </location>
</feature>
<proteinExistence type="predicted"/>
<dbReference type="HOGENOM" id="CLU_3335870_0_0_1"/>
<organism evidence="2 3">
    <name type="scientific">Sclerotinia sclerotiorum (strain ATCC 18683 / 1980 / Ss-1)</name>
    <name type="common">White mold</name>
    <name type="synonym">Whetzelinia sclerotiorum</name>
    <dbReference type="NCBI Taxonomy" id="665079"/>
    <lineage>
        <taxon>Eukaryota</taxon>
        <taxon>Fungi</taxon>
        <taxon>Dikarya</taxon>
        <taxon>Ascomycota</taxon>
        <taxon>Pezizomycotina</taxon>
        <taxon>Leotiomycetes</taxon>
        <taxon>Helotiales</taxon>
        <taxon>Sclerotiniaceae</taxon>
        <taxon>Sclerotinia</taxon>
    </lineage>
</organism>
<dbReference type="RefSeq" id="XP_001593761.1">
    <property type="nucleotide sequence ID" value="XM_001593711.1"/>
</dbReference>
<protein>
    <submittedName>
        <fullName evidence="2">Uncharacterized protein</fullName>
    </submittedName>
</protein>
<dbReference type="EMBL" id="CH476626">
    <property type="protein sequence ID" value="EDO02712.1"/>
    <property type="molecule type" value="Genomic_DNA"/>
</dbReference>
<dbReference type="KEGG" id="ssl:SS1G_05189"/>
<sequence length="38" mass="4124">MAIEVRTRRFTPVTEVGGKYPQKQNMGGNCGRKAACAP</sequence>
<evidence type="ECO:0000313" key="2">
    <source>
        <dbReference type="EMBL" id="EDO02712.1"/>
    </source>
</evidence>
<dbReference type="Proteomes" id="UP000001312">
    <property type="component" value="Unassembled WGS sequence"/>
</dbReference>
<dbReference type="AlphaFoldDB" id="A7EIP6"/>
<gene>
    <name evidence="2" type="ORF">SS1G_05189</name>
</gene>
<accession>A7EIP6</accession>